<dbReference type="InterPro" id="IPR036291">
    <property type="entry name" value="NAD(P)-bd_dom_sf"/>
</dbReference>
<comment type="similarity">
    <text evidence="1">Belongs to the short-chain dehydrogenases/reductases (SDR) family.</text>
</comment>
<comment type="caution">
    <text evidence="3">The sequence shown here is derived from an EMBL/GenBank/DDBJ whole genome shotgun (WGS) entry which is preliminary data.</text>
</comment>
<dbReference type="SUPFAM" id="SSF51735">
    <property type="entry name" value="NAD(P)-binding Rossmann-fold domains"/>
    <property type="match status" value="1"/>
</dbReference>
<dbReference type="PROSITE" id="PS00061">
    <property type="entry name" value="ADH_SHORT"/>
    <property type="match status" value="1"/>
</dbReference>
<dbReference type="EMBL" id="BSOS01000045">
    <property type="protein sequence ID" value="GLR66990.1"/>
    <property type="molecule type" value="Genomic_DNA"/>
</dbReference>
<dbReference type="InterPro" id="IPR020904">
    <property type="entry name" value="Sc_DH/Rdtase_CS"/>
</dbReference>
<reference evidence="4" key="1">
    <citation type="journal article" date="2019" name="Int. J. Syst. Evol. Microbiol.">
        <title>The Global Catalogue of Microorganisms (GCM) 10K type strain sequencing project: providing services to taxonomists for standard genome sequencing and annotation.</title>
        <authorList>
            <consortium name="The Broad Institute Genomics Platform"/>
            <consortium name="The Broad Institute Genome Sequencing Center for Infectious Disease"/>
            <person name="Wu L."/>
            <person name="Ma J."/>
        </authorList>
    </citation>
    <scope>NUCLEOTIDE SEQUENCE [LARGE SCALE GENOMIC DNA]</scope>
    <source>
        <strain evidence="4">NBRC 112502</strain>
    </source>
</reference>
<evidence type="ECO:0000313" key="4">
    <source>
        <dbReference type="Proteomes" id="UP001156641"/>
    </source>
</evidence>
<evidence type="ECO:0000256" key="1">
    <source>
        <dbReference type="ARBA" id="ARBA00006484"/>
    </source>
</evidence>
<name>A0ABQ6A6R3_9PROT</name>
<dbReference type="PRINTS" id="PR00080">
    <property type="entry name" value="SDRFAMILY"/>
</dbReference>
<keyword evidence="4" id="KW-1185">Reference proteome</keyword>
<evidence type="ECO:0000256" key="2">
    <source>
        <dbReference type="ARBA" id="ARBA00023002"/>
    </source>
</evidence>
<dbReference type="Gene3D" id="3.40.50.720">
    <property type="entry name" value="NAD(P)-binding Rossmann-like Domain"/>
    <property type="match status" value="1"/>
</dbReference>
<dbReference type="Proteomes" id="UP001156641">
    <property type="component" value="Unassembled WGS sequence"/>
</dbReference>
<dbReference type="Pfam" id="PF13561">
    <property type="entry name" value="adh_short_C2"/>
    <property type="match status" value="1"/>
</dbReference>
<protein>
    <submittedName>
        <fullName evidence="3">3-oxoacyl-ACP reductase</fullName>
    </submittedName>
</protein>
<dbReference type="RefSeq" id="WP_284257693.1">
    <property type="nucleotide sequence ID" value="NZ_BSOS01000045.1"/>
</dbReference>
<dbReference type="CDD" id="cd05233">
    <property type="entry name" value="SDR_c"/>
    <property type="match status" value="1"/>
</dbReference>
<dbReference type="PANTHER" id="PTHR43477:SF1">
    <property type="entry name" value="DIHYDROANTICAPSIN 7-DEHYDROGENASE"/>
    <property type="match status" value="1"/>
</dbReference>
<sequence>MTVSSSPSPLAGRRILITGAGSGIGKATAQLFTARAARVALVDNNLQAVTAVGDELKMPIFGCDVSNPDQVERMIPEAATALQGIDGIVNAAGIFMGGAIEDLRVHDWHRVMNINLLGPFLICRQALPALRQAASATIVNIGSIAGLQPAHGVAAYASSKAGLFMLSKCMAFEFGPTIRVNTVCPGAIETPMIQNGLTEDARARLQAANASKRLGRPEEIAEAILYLSSPASSYVNGATLVVDGGYSWR</sequence>
<organism evidence="3 4">
    <name type="scientific">Acidocella aquatica</name>
    <dbReference type="NCBI Taxonomy" id="1922313"/>
    <lineage>
        <taxon>Bacteria</taxon>
        <taxon>Pseudomonadati</taxon>
        <taxon>Pseudomonadota</taxon>
        <taxon>Alphaproteobacteria</taxon>
        <taxon>Acetobacterales</taxon>
        <taxon>Acidocellaceae</taxon>
        <taxon>Acidocella</taxon>
    </lineage>
</organism>
<keyword evidence="2" id="KW-0560">Oxidoreductase</keyword>
<dbReference type="PANTHER" id="PTHR43477">
    <property type="entry name" value="DIHYDROANTICAPSIN 7-DEHYDROGENASE"/>
    <property type="match status" value="1"/>
</dbReference>
<dbReference type="InterPro" id="IPR051122">
    <property type="entry name" value="SDR_DHRS6-like"/>
</dbReference>
<evidence type="ECO:0000313" key="3">
    <source>
        <dbReference type="EMBL" id="GLR66990.1"/>
    </source>
</evidence>
<accession>A0ABQ6A6R3</accession>
<dbReference type="PRINTS" id="PR00081">
    <property type="entry name" value="GDHRDH"/>
</dbReference>
<proteinExistence type="inferred from homology"/>
<dbReference type="InterPro" id="IPR002347">
    <property type="entry name" value="SDR_fam"/>
</dbReference>
<gene>
    <name evidence="3" type="ORF">GCM10010909_16710</name>
</gene>